<dbReference type="AlphaFoldDB" id="A0AAD5UGB3"/>
<dbReference type="PROSITE" id="PS00107">
    <property type="entry name" value="PROTEIN_KINASE_ATP"/>
    <property type="match status" value="1"/>
</dbReference>
<evidence type="ECO:0000313" key="15">
    <source>
        <dbReference type="Proteomes" id="UP001210925"/>
    </source>
</evidence>
<dbReference type="InterPro" id="IPR000719">
    <property type="entry name" value="Prot_kinase_dom"/>
</dbReference>
<protein>
    <recommendedName>
        <fullName evidence="7">mitogen-activated protein kinase kinase</fullName>
        <ecNumber evidence="7">2.7.12.2</ecNumber>
    </recommendedName>
</protein>
<feature type="binding site" evidence="11">
    <location>
        <position position="92"/>
    </location>
    <ligand>
        <name>ATP</name>
        <dbReference type="ChEBI" id="CHEBI:30616"/>
    </ligand>
</feature>
<dbReference type="PANTHER" id="PTHR48013:SF9">
    <property type="entry name" value="DUAL SPECIFICITY MITOGEN-ACTIVATED PROTEIN KINASE KINASE 5"/>
    <property type="match status" value="1"/>
</dbReference>
<evidence type="ECO:0000256" key="1">
    <source>
        <dbReference type="ARBA" id="ARBA00022527"/>
    </source>
</evidence>
<dbReference type="GO" id="GO:0004674">
    <property type="term" value="F:protein serine/threonine kinase activity"/>
    <property type="evidence" value="ECO:0007669"/>
    <property type="project" value="UniProtKB-KW"/>
</dbReference>
<proteinExistence type="inferred from homology"/>
<organism evidence="14 15">
    <name type="scientific">Boothiomyces macroporosus</name>
    <dbReference type="NCBI Taxonomy" id="261099"/>
    <lineage>
        <taxon>Eukaryota</taxon>
        <taxon>Fungi</taxon>
        <taxon>Fungi incertae sedis</taxon>
        <taxon>Chytridiomycota</taxon>
        <taxon>Chytridiomycota incertae sedis</taxon>
        <taxon>Chytridiomycetes</taxon>
        <taxon>Rhizophydiales</taxon>
        <taxon>Terramycetaceae</taxon>
        <taxon>Boothiomyces</taxon>
    </lineage>
</organism>
<comment type="catalytic activity">
    <reaction evidence="9">
        <text>L-threonyl-[protein] + ATP = O-phospho-L-threonyl-[protein] + ADP + H(+)</text>
        <dbReference type="Rhea" id="RHEA:46608"/>
        <dbReference type="Rhea" id="RHEA-COMP:11060"/>
        <dbReference type="Rhea" id="RHEA-COMP:11605"/>
        <dbReference type="ChEBI" id="CHEBI:15378"/>
        <dbReference type="ChEBI" id="CHEBI:30013"/>
        <dbReference type="ChEBI" id="CHEBI:30616"/>
        <dbReference type="ChEBI" id="CHEBI:61977"/>
        <dbReference type="ChEBI" id="CHEBI:456216"/>
        <dbReference type="EC" id="2.7.12.2"/>
    </reaction>
</comment>
<dbReference type="SUPFAM" id="SSF56112">
    <property type="entry name" value="Protein kinase-like (PK-like)"/>
    <property type="match status" value="1"/>
</dbReference>
<dbReference type="Pfam" id="PF00069">
    <property type="entry name" value="Pkinase"/>
    <property type="match status" value="1"/>
</dbReference>
<dbReference type="GO" id="GO:0004708">
    <property type="term" value="F:MAP kinase kinase activity"/>
    <property type="evidence" value="ECO:0007669"/>
    <property type="project" value="UniProtKB-EC"/>
</dbReference>
<dbReference type="PANTHER" id="PTHR48013">
    <property type="entry name" value="DUAL SPECIFICITY MITOGEN-ACTIVATED PROTEIN KINASE KINASE 5-RELATED"/>
    <property type="match status" value="1"/>
</dbReference>
<keyword evidence="2" id="KW-0808">Transferase</keyword>
<evidence type="ECO:0000313" key="14">
    <source>
        <dbReference type="EMBL" id="KAJ3257273.1"/>
    </source>
</evidence>
<keyword evidence="5 11" id="KW-0067">ATP-binding</keyword>
<dbReference type="InterPro" id="IPR017441">
    <property type="entry name" value="Protein_kinase_ATP_BS"/>
</dbReference>
<dbReference type="PROSITE" id="PS50011">
    <property type="entry name" value="PROTEIN_KINASE_DOM"/>
    <property type="match status" value="1"/>
</dbReference>
<keyword evidence="4 14" id="KW-0418">Kinase</keyword>
<dbReference type="PROSITE" id="PS00108">
    <property type="entry name" value="PROTEIN_KINASE_ST"/>
    <property type="match status" value="1"/>
</dbReference>
<comment type="catalytic activity">
    <reaction evidence="10">
        <text>L-tyrosyl-[protein] + ATP = O-phospho-L-tyrosyl-[protein] + ADP + H(+)</text>
        <dbReference type="Rhea" id="RHEA:10596"/>
        <dbReference type="Rhea" id="RHEA-COMP:10136"/>
        <dbReference type="Rhea" id="RHEA-COMP:20101"/>
        <dbReference type="ChEBI" id="CHEBI:15378"/>
        <dbReference type="ChEBI" id="CHEBI:30616"/>
        <dbReference type="ChEBI" id="CHEBI:46858"/>
        <dbReference type="ChEBI" id="CHEBI:61978"/>
        <dbReference type="ChEBI" id="CHEBI:456216"/>
        <dbReference type="EC" id="2.7.12.2"/>
    </reaction>
</comment>
<evidence type="ECO:0000256" key="2">
    <source>
        <dbReference type="ARBA" id="ARBA00022679"/>
    </source>
</evidence>
<name>A0AAD5UGB3_9FUNG</name>
<dbReference type="GO" id="GO:0005524">
    <property type="term" value="F:ATP binding"/>
    <property type="evidence" value="ECO:0007669"/>
    <property type="project" value="UniProtKB-UniRule"/>
</dbReference>
<dbReference type="EC" id="2.7.12.2" evidence="7"/>
<evidence type="ECO:0000256" key="12">
    <source>
        <dbReference type="RuleBase" id="RU000304"/>
    </source>
</evidence>
<gene>
    <name evidence="14" type="primary">STE7_1</name>
    <name evidence="14" type="ORF">HK103_004827</name>
</gene>
<feature type="domain" description="Protein kinase" evidence="13">
    <location>
        <begin position="63"/>
        <end position="322"/>
    </location>
</feature>
<evidence type="ECO:0000256" key="8">
    <source>
        <dbReference type="ARBA" id="ARBA00049014"/>
    </source>
</evidence>
<comment type="catalytic activity">
    <reaction evidence="8">
        <text>L-seryl-[protein] + ATP = O-phospho-L-seryl-[protein] + ADP + H(+)</text>
        <dbReference type="Rhea" id="RHEA:17989"/>
        <dbReference type="Rhea" id="RHEA-COMP:9863"/>
        <dbReference type="Rhea" id="RHEA-COMP:11604"/>
        <dbReference type="ChEBI" id="CHEBI:15378"/>
        <dbReference type="ChEBI" id="CHEBI:29999"/>
        <dbReference type="ChEBI" id="CHEBI:30616"/>
        <dbReference type="ChEBI" id="CHEBI:83421"/>
        <dbReference type="ChEBI" id="CHEBI:456216"/>
        <dbReference type="EC" id="2.7.12.2"/>
    </reaction>
</comment>
<comment type="caution">
    <text evidence="14">The sequence shown here is derived from an EMBL/GenBank/DDBJ whole genome shotgun (WGS) entry which is preliminary data.</text>
</comment>
<dbReference type="EMBL" id="JADGKB010000040">
    <property type="protein sequence ID" value="KAJ3257273.1"/>
    <property type="molecule type" value="Genomic_DNA"/>
</dbReference>
<keyword evidence="15" id="KW-1185">Reference proteome</keyword>
<accession>A0AAD5UGB3</accession>
<evidence type="ECO:0000256" key="9">
    <source>
        <dbReference type="ARBA" id="ARBA00049299"/>
    </source>
</evidence>
<keyword evidence="1 12" id="KW-0723">Serine/threonine-protein kinase</keyword>
<evidence type="ECO:0000256" key="7">
    <source>
        <dbReference type="ARBA" id="ARBA00038999"/>
    </source>
</evidence>
<evidence type="ECO:0000256" key="10">
    <source>
        <dbReference type="ARBA" id="ARBA00051693"/>
    </source>
</evidence>
<evidence type="ECO:0000256" key="4">
    <source>
        <dbReference type="ARBA" id="ARBA00022777"/>
    </source>
</evidence>
<evidence type="ECO:0000256" key="3">
    <source>
        <dbReference type="ARBA" id="ARBA00022741"/>
    </source>
</evidence>
<dbReference type="SMART" id="SM00220">
    <property type="entry name" value="S_TKc"/>
    <property type="match status" value="1"/>
</dbReference>
<reference evidence="14" key="1">
    <citation type="submission" date="2020-05" db="EMBL/GenBank/DDBJ databases">
        <title>Phylogenomic resolution of chytrid fungi.</title>
        <authorList>
            <person name="Stajich J.E."/>
            <person name="Amses K."/>
            <person name="Simmons R."/>
            <person name="Seto K."/>
            <person name="Myers J."/>
            <person name="Bonds A."/>
            <person name="Quandt C.A."/>
            <person name="Barry K."/>
            <person name="Liu P."/>
            <person name="Grigoriev I."/>
            <person name="Longcore J.E."/>
            <person name="James T.Y."/>
        </authorList>
    </citation>
    <scope>NUCLEOTIDE SEQUENCE</scope>
    <source>
        <strain evidence="14">PLAUS21</strain>
    </source>
</reference>
<dbReference type="InterPro" id="IPR008271">
    <property type="entry name" value="Ser/Thr_kinase_AS"/>
</dbReference>
<evidence type="ECO:0000256" key="11">
    <source>
        <dbReference type="PROSITE-ProRule" id="PRU10141"/>
    </source>
</evidence>
<dbReference type="Gene3D" id="3.30.200.20">
    <property type="entry name" value="Phosphorylase Kinase, domain 1"/>
    <property type="match status" value="1"/>
</dbReference>
<dbReference type="Gene3D" id="1.10.510.10">
    <property type="entry name" value="Transferase(Phosphotransferase) domain 1"/>
    <property type="match status" value="1"/>
</dbReference>
<comment type="similarity">
    <text evidence="6">Belongs to the protein kinase superfamily. STE Ser/Thr protein kinase family. MAP kinase kinase subfamily.</text>
</comment>
<sequence>MGVQGIGIPTTAAIQSPVLARKRLGVPALKSLGSLSNLKLPQSDLNENNVKKDSKINFVNEDLTFICNLGAGAGGTVSKVLHKPTGIAMARKIVKLAPNDENQEKIEKQIIRELRILRVVQSPYIVSFYGAFLHGEEINIMLEFMDLGALDSIYNRTGPIPEIAVSTICFQILSGLTYLYENHKIVHRDIKPSNILVSSQGLAKIADFGVSKETAETMAMTFIGTQCFLAPERIREGSPCTPASDVWSVGLVAMEIALARFPFPSEAMKTYFDMMQFITQEKSPTLPKNMFTPEFEDFCGFCLMKDPLQRPHPKQLLETPFVQKGSMFNLKEWTDSFKQ</sequence>
<keyword evidence="3 11" id="KW-0547">Nucleotide-binding</keyword>
<dbReference type="InterPro" id="IPR011009">
    <property type="entry name" value="Kinase-like_dom_sf"/>
</dbReference>
<dbReference type="Proteomes" id="UP001210925">
    <property type="component" value="Unassembled WGS sequence"/>
</dbReference>
<evidence type="ECO:0000256" key="5">
    <source>
        <dbReference type="ARBA" id="ARBA00022840"/>
    </source>
</evidence>
<evidence type="ECO:0000259" key="13">
    <source>
        <dbReference type="PROSITE" id="PS50011"/>
    </source>
</evidence>
<evidence type="ECO:0000256" key="6">
    <source>
        <dbReference type="ARBA" id="ARBA00038035"/>
    </source>
</evidence>
<dbReference type="FunFam" id="3.30.200.20:FF:000040">
    <property type="entry name" value="Dual specificity mitogen-activated protein kinase kinase"/>
    <property type="match status" value="1"/>
</dbReference>